<proteinExistence type="inferred from homology"/>
<dbReference type="GO" id="GO:1905202">
    <property type="term" value="C:methylcrotonoyl-CoA carboxylase complex"/>
    <property type="evidence" value="ECO:0007669"/>
    <property type="project" value="TreeGrafter"/>
</dbReference>
<dbReference type="FunFam" id="3.90.226.10:FF:000046">
    <property type="entry name" value="Geranyl-CoA carboxylase beta subunit"/>
    <property type="match status" value="1"/>
</dbReference>
<dbReference type="OrthoDB" id="439921at2759"/>
<dbReference type="PROSITE" id="PS50989">
    <property type="entry name" value="COA_CT_CTER"/>
    <property type="match status" value="1"/>
</dbReference>
<comment type="pathway">
    <text evidence="2">Amino-acid degradation; L-leucine degradation; (S)-3-hydroxy-3-methylglutaryl-CoA from 3-isovaleryl-CoA: step 2/3.</text>
</comment>
<dbReference type="InterPro" id="IPR034733">
    <property type="entry name" value="AcCoA_carboxyl_beta"/>
</dbReference>
<dbReference type="Proteomes" id="UP000054007">
    <property type="component" value="Unassembled WGS sequence"/>
</dbReference>
<gene>
    <name evidence="9" type="ORF">CYLTODRAFT_420405</name>
</gene>
<evidence type="ECO:0000313" key="9">
    <source>
        <dbReference type="EMBL" id="KIY69718.1"/>
    </source>
</evidence>
<accession>A0A0D7BGP8</accession>
<evidence type="ECO:0000256" key="6">
    <source>
        <dbReference type="ARBA" id="ARBA00052347"/>
    </source>
</evidence>
<dbReference type="InterPro" id="IPR045190">
    <property type="entry name" value="MCCB/AccD1-like"/>
</dbReference>
<dbReference type="PROSITE" id="PS50980">
    <property type="entry name" value="COA_CT_NTER"/>
    <property type="match status" value="1"/>
</dbReference>
<dbReference type="GO" id="GO:0016740">
    <property type="term" value="F:transferase activity"/>
    <property type="evidence" value="ECO:0007669"/>
    <property type="project" value="UniProtKB-KW"/>
</dbReference>
<comment type="catalytic activity">
    <reaction evidence="6">
        <text>3-methylbut-2-enoyl-CoA + hydrogencarbonate + ATP = 3-methyl-(2E)-glutaconyl-CoA + ADP + phosphate + H(+)</text>
        <dbReference type="Rhea" id="RHEA:13589"/>
        <dbReference type="ChEBI" id="CHEBI:15378"/>
        <dbReference type="ChEBI" id="CHEBI:17544"/>
        <dbReference type="ChEBI" id="CHEBI:30616"/>
        <dbReference type="ChEBI" id="CHEBI:43474"/>
        <dbReference type="ChEBI" id="CHEBI:57344"/>
        <dbReference type="ChEBI" id="CHEBI:57346"/>
        <dbReference type="ChEBI" id="CHEBI:456216"/>
        <dbReference type="EC" id="6.4.1.4"/>
    </reaction>
</comment>
<evidence type="ECO:0000259" key="8">
    <source>
        <dbReference type="PROSITE" id="PS50989"/>
    </source>
</evidence>
<evidence type="ECO:0000256" key="4">
    <source>
        <dbReference type="ARBA" id="ARBA00031237"/>
    </source>
</evidence>
<dbReference type="FunFam" id="3.90.226.10:FF:000004">
    <property type="entry name" value="Methylcrotonoyl-CoA carboxylase beta chain"/>
    <property type="match status" value="1"/>
</dbReference>
<dbReference type="Gene3D" id="3.90.226.10">
    <property type="entry name" value="2-enoyl-CoA Hydratase, Chain A, domain 1"/>
    <property type="match status" value="2"/>
</dbReference>
<dbReference type="InterPro" id="IPR011763">
    <property type="entry name" value="COA_CT_C"/>
</dbReference>
<dbReference type="InterPro" id="IPR029045">
    <property type="entry name" value="ClpP/crotonase-like_dom_sf"/>
</dbReference>
<dbReference type="PANTHER" id="PTHR22855">
    <property type="entry name" value="ACETYL, PROPIONYL, PYRUVATE, AND GLUTACONYL CARBOXYLASE-RELATED"/>
    <property type="match status" value="1"/>
</dbReference>
<evidence type="ECO:0000313" key="10">
    <source>
        <dbReference type="Proteomes" id="UP000054007"/>
    </source>
</evidence>
<dbReference type="Pfam" id="PF01039">
    <property type="entry name" value="Carboxyl_trans"/>
    <property type="match status" value="1"/>
</dbReference>
<organism evidence="9 10">
    <name type="scientific">Cylindrobasidium torrendii FP15055 ss-10</name>
    <dbReference type="NCBI Taxonomy" id="1314674"/>
    <lineage>
        <taxon>Eukaryota</taxon>
        <taxon>Fungi</taxon>
        <taxon>Dikarya</taxon>
        <taxon>Basidiomycota</taxon>
        <taxon>Agaricomycotina</taxon>
        <taxon>Agaricomycetes</taxon>
        <taxon>Agaricomycetidae</taxon>
        <taxon>Agaricales</taxon>
        <taxon>Marasmiineae</taxon>
        <taxon>Physalacriaceae</taxon>
        <taxon>Cylindrobasidium</taxon>
    </lineage>
</organism>
<evidence type="ECO:0000256" key="2">
    <source>
        <dbReference type="ARBA" id="ARBA00025711"/>
    </source>
</evidence>
<sequence length="556" mass="59615">MQATRIPILRRAVRRDVARLSRGYHDSVIPNLVSTSSPEFIAKADAMAALIEDLRTKTAKARLGGGSKAAEKMKSKGKCLPRERLRLLLDNSTPFLELSPLAAYEVYGDQSIPGAGLITGIGRISGRECMVIVNDATVKGGSYYPLTVKKQLRAQEIAREHGLPCVYIVESGGAALPYQANVFPDKEHFGRIFYNMAQMSALGIPQIASIHGISVAGGAYVPAMADENIIVQNQGRIFLAGPPLVKAATGEDVDDETLGGGMMHSSESGVTDHLARDDEHAISLTRSVVADLGRAGWRPALPPQQSESPLYPASELGGIVGTDVRQGFDMRDVISRIVDGSKLREFKKEYGPTIITGYAHIHGYEVGIVANNGILFSPSALKTTHFIQSCSQRKIPLLFLVNVTGYMVGSKAERGGIAKDGAKMVRAVACADVPKLTVVVGGSFGAGNYGMSGRAYSPRFLWMWPNSKVSVMGGSQLSQVMASVSKDPTQHSSLKDEIEEQSTALYSTARLWDDGIIEPTATRDVVGLGLALASRQSGGRSTTWDGNNLGYGVFRM</sequence>
<keyword evidence="9" id="KW-0808">Transferase</keyword>
<dbReference type="UniPathway" id="UPA00363">
    <property type="reaction ID" value="UER00861"/>
</dbReference>
<evidence type="ECO:0000256" key="3">
    <source>
        <dbReference type="ARBA" id="ARBA00026116"/>
    </source>
</evidence>
<evidence type="ECO:0000256" key="5">
    <source>
        <dbReference type="ARBA" id="ARBA00031404"/>
    </source>
</evidence>
<feature type="domain" description="CoA carboxyltransferase N-terminal" evidence="7">
    <location>
        <begin position="47"/>
        <end position="304"/>
    </location>
</feature>
<reference evidence="9 10" key="1">
    <citation type="journal article" date="2015" name="Fungal Genet. Biol.">
        <title>Evolution of novel wood decay mechanisms in Agaricales revealed by the genome sequences of Fistulina hepatica and Cylindrobasidium torrendii.</title>
        <authorList>
            <person name="Floudas D."/>
            <person name="Held B.W."/>
            <person name="Riley R."/>
            <person name="Nagy L.G."/>
            <person name="Koehler G."/>
            <person name="Ransdell A.S."/>
            <person name="Younus H."/>
            <person name="Chow J."/>
            <person name="Chiniquy J."/>
            <person name="Lipzen A."/>
            <person name="Tritt A."/>
            <person name="Sun H."/>
            <person name="Haridas S."/>
            <person name="LaButti K."/>
            <person name="Ohm R.A."/>
            <person name="Kues U."/>
            <person name="Blanchette R.A."/>
            <person name="Grigoriev I.V."/>
            <person name="Minto R.E."/>
            <person name="Hibbett D.S."/>
        </authorList>
    </citation>
    <scope>NUCLEOTIDE SEQUENCE [LARGE SCALE GENOMIC DNA]</scope>
    <source>
        <strain evidence="9 10">FP15055 ss-10</strain>
    </source>
</reference>
<name>A0A0D7BGP8_9AGAR</name>
<dbReference type="AlphaFoldDB" id="A0A0D7BGP8"/>
<evidence type="ECO:0000256" key="1">
    <source>
        <dbReference type="ARBA" id="ARBA00006102"/>
    </source>
</evidence>
<dbReference type="STRING" id="1314674.A0A0D7BGP8"/>
<protein>
    <recommendedName>
        <fullName evidence="3">methylcrotonoyl-CoA carboxylase</fullName>
        <ecNumber evidence="3">6.4.1.4</ecNumber>
    </recommendedName>
    <alternativeName>
        <fullName evidence="5">3-methylcrotonyl-CoA carboxylase 2</fullName>
    </alternativeName>
    <alternativeName>
        <fullName evidence="4">3-methylcrotonyl-CoA:carbon dioxide ligase subunit beta</fullName>
    </alternativeName>
</protein>
<dbReference type="GO" id="GO:0004485">
    <property type="term" value="F:methylcrotonoyl-CoA carboxylase activity"/>
    <property type="evidence" value="ECO:0007669"/>
    <property type="project" value="UniProtKB-EC"/>
</dbReference>
<dbReference type="InterPro" id="IPR011762">
    <property type="entry name" value="COA_CT_N"/>
</dbReference>
<dbReference type="EC" id="6.4.1.4" evidence="3"/>
<evidence type="ECO:0000259" key="7">
    <source>
        <dbReference type="PROSITE" id="PS50980"/>
    </source>
</evidence>
<dbReference type="GO" id="GO:0005739">
    <property type="term" value="C:mitochondrion"/>
    <property type="evidence" value="ECO:0007669"/>
    <property type="project" value="TreeGrafter"/>
</dbReference>
<dbReference type="PANTHER" id="PTHR22855:SF13">
    <property type="entry name" value="METHYLCROTONOYL-COA CARBOXYLASE BETA CHAIN, MITOCHONDRIAL"/>
    <property type="match status" value="1"/>
</dbReference>
<dbReference type="EMBL" id="KN880479">
    <property type="protein sequence ID" value="KIY69718.1"/>
    <property type="molecule type" value="Genomic_DNA"/>
</dbReference>
<dbReference type="SUPFAM" id="SSF52096">
    <property type="entry name" value="ClpP/crotonase"/>
    <property type="match status" value="2"/>
</dbReference>
<dbReference type="GO" id="GO:0006552">
    <property type="term" value="P:L-leucine catabolic process"/>
    <property type="evidence" value="ECO:0007669"/>
    <property type="project" value="UniProtKB-UniPathway"/>
</dbReference>
<keyword evidence="10" id="KW-1185">Reference proteome</keyword>
<comment type="similarity">
    <text evidence="1">Belongs to the AccD/PCCB family.</text>
</comment>
<feature type="domain" description="CoA carboxyltransferase C-terminal" evidence="8">
    <location>
        <begin position="319"/>
        <end position="538"/>
    </location>
</feature>